<keyword evidence="7" id="KW-1185">Reference proteome</keyword>
<dbReference type="Proteomes" id="UP001519332">
    <property type="component" value="Unassembled WGS sequence"/>
</dbReference>
<evidence type="ECO:0000256" key="3">
    <source>
        <dbReference type="ARBA" id="ARBA00023163"/>
    </source>
</evidence>
<dbReference type="InterPro" id="IPR036388">
    <property type="entry name" value="WH-like_DNA-bd_sf"/>
</dbReference>
<dbReference type="Pfam" id="PF14864">
    <property type="entry name" value="Alkyl_sulf_C"/>
    <property type="match status" value="1"/>
</dbReference>
<proteinExistence type="predicted"/>
<evidence type="ECO:0000256" key="2">
    <source>
        <dbReference type="ARBA" id="ARBA00023125"/>
    </source>
</evidence>
<evidence type="ECO:0000259" key="5">
    <source>
        <dbReference type="PROSITE" id="PS51118"/>
    </source>
</evidence>
<reference evidence="6 7" key="1">
    <citation type="submission" date="2021-03" db="EMBL/GenBank/DDBJ databases">
        <title>Sequencing the genomes of 1000 actinobacteria strains.</title>
        <authorList>
            <person name="Klenk H.-P."/>
        </authorList>
    </citation>
    <scope>NUCLEOTIDE SEQUENCE [LARGE SCALE GENOMIC DNA]</scope>
    <source>
        <strain evidence="6 7">DSM 46670</strain>
    </source>
</reference>
<organism evidence="6 7">
    <name type="scientific">Kibdelosporangium banguiense</name>
    <dbReference type="NCBI Taxonomy" id="1365924"/>
    <lineage>
        <taxon>Bacteria</taxon>
        <taxon>Bacillati</taxon>
        <taxon>Actinomycetota</taxon>
        <taxon>Actinomycetes</taxon>
        <taxon>Pseudonocardiales</taxon>
        <taxon>Pseudonocardiaceae</taxon>
        <taxon>Kibdelosporangium</taxon>
    </lineage>
</organism>
<evidence type="ECO:0000256" key="1">
    <source>
        <dbReference type="ARBA" id="ARBA00023015"/>
    </source>
</evidence>
<protein>
    <submittedName>
        <fullName evidence="6">DNA-binding HxlR family transcriptional regulator</fullName>
    </submittedName>
</protein>
<dbReference type="Gene3D" id="1.10.10.10">
    <property type="entry name" value="Winged helix-like DNA-binding domain superfamily/Winged helix DNA-binding domain"/>
    <property type="match status" value="1"/>
</dbReference>
<dbReference type="SUPFAM" id="SSF55718">
    <property type="entry name" value="SCP-like"/>
    <property type="match status" value="1"/>
</dbReference>
<dbReference type="InterPro" id="IPR011991">
    <property type="entry name" value="ArsR-like_HTH"/>
</dbReference>
<dbReference type="Pfam" id="PF01638">
    <property type="entry name" value="HxlR"/>
    <property type="match status" value="1"/>
</dbReference>
<dbReference type="InterPro" id="IPR036527">
    <property type="entry name" value="SCP2_sterol-bd_dom_sf"/>
</dbReference>
<evidence type="ECO:0000313" key="6">
    <source>
        <dbReference type="EMBL" id="MBP2328495.1"/>
    </source>
</evidence>
<dbReference type="InterPro" id="IPR002577">
    <property type="entry name" value="HTH_HxlR"/>
</dbReference>
<feature type="region of interest" description="Disordered" evidence="4">
    <location>
        <begin position="189"/>
        <end position="237"/>
    </location>
</feature>
<evidence type="ECO:0000256" key="4">
    <source>
        <dbReference type="SAM" id="MobiDB-lite"/>
    </source>
</evidence>
<keyword evidence="1" id="KW-0805">Transcription regulation</keyword>
<gene>
    <name evidence="6" type="ORF">JOF56_008880</name>
</gene>
<dbReference type="CDD" id="cd00090">
    <property type="entry name" value="HTH_ARSR"/>
    <property type="match status" value="1"/>
</dbReference>
<comment type="caution">
    <text evidence="6">The sequence shown here is derived from an EMBL/GenBank/DDBJ whole genome shotgun (WGS) entry which is preliminary data.</text>
</comment>
<accession>A0ABS4TVQ9</accession>
<dbReference type="PROSITE" id="PS51118">
    <property type="entry name" value="HTH_HXLR"/>
    <property type="match status" value="1"/>
</dbReference>
<dbReference type="RefSeq" id="WP_209645481.1">
    <property type="nucleotide sequence ID" value="NZ_JAGINW010000001.1"/>
</dbReference>
<feature type="compositionally biased region" description="Basic and acidic residues" evidence="4">
    <location>
        <begin position="224"/>
        <end position="237"/>
    </location>
</feature>
<dbReference type="PANTHER" id="PTHR33204:SF18">
    <property type="entry name" value="TRANSCRIPTIONAL REGULATORY PROTEIN"/>
    <property type="match status" value="1"/>
</dbReference>
<dbReference type="InterPro" id="IPR029229">
    <property type="entry name" value="Alkyl_sulf_C"/>
</dbReference>
<name>A0ABS4TVQ9_9PSEU</name>
<dbReference type="SUPFAM" id="SSF46785">
    <property type="entry name" value="Winged helix' DNA-binding domain"/>
    <property type="match status" value="1"/>
</dbReference>
<dbReference type="PANTHER" id="PTHR33204">
    <property type="entry name" value="TRANSCRIPTIONAL REGULATOR, MARR FAMILY"/>
    <property type="match status" value="1"/>
</dbReference>
<dbReference type="GO" id="GO:0003677">
    <property type="term" value="F:DNA binding"/>
    <property type="evidence" value="ECO:0007669"/>
    <property type="project" value="UniProtKB-KW"/>
</dbReference>
<feature type="compositionally biased region" description="Basic and acidic residues" evidence="4">
    <location>
        <begin position="189"/>
        <end position="206"/>
    </location>
</feature>
<dbReference type="InterPro" id="IPR036390">
    <property type="entry name" value="WH_DNA-bd_sf"/>
</dbReference>
<keyword evidence="2 6" id="KW-0238">DNA-binding</keyword>
<sequence>MRGYDDPCGIARALGLIGERWALLVVRELVLGPKRFSDLRRGLPGISENVLSQRLRELEHANLVRRRRFAPSSTSAYELTDRGRELEPVLMALRRWGEHAPLSDTTRPDLGVDALILALTGRFTGNDATPHDAVVHLRLDDDHFRLTIKNRQLQAKRAEVDDADTTITTTTTTLQSLVFAERTVADAERSGDMTITGDRDTAEHLLHSSQHNSKAPPAPSTTEPSRDPARPNGGGDR</sequence>
<keyword evidence="3" id="KW-0804">Transcription</keyword>
<dbReference type="Gene3D" id="3.30.1050.10">
    <property type="entry name" value="SCP2 sterol-binding domain"/>
    <property type="match status" value="1"/>
</dbReference>
<evidence type="ECO:0000313" key="7">
    <source>
        <dbReference type="Proteomes" id="UP001519332"/>
    </source>
</evidence>
<dbReference type="EMBL" id="JAGINW010000001">
    <property type="protein sequence ID" value="MBP2328495.1"/>
    <property type="molecule type" value="Genomic_DNA"/>
</dbReference>
<feature type="domain" description="HTH hxlR-type" evidence="5">
    <location>
        <begin position="8"/>
        <end position="105"/>
    </location>
</feature>